<keyword evidence="1" id="KW-0812">Transmembrane</keyword>
<keyword evidence="3" id="KW-1185">Reference proteome</keyword>
<dbReference type="AlphaFoldDB" id="A0A261FJH2"/>
<gene>
    <name evidence="2" type="ORF">BMYO_1537</name>
</gene>
<dbReference type="NCBIfam" id="TIGR03816">
    <property type="entry name" value="tadE_like_DECH"/>
    <property type="match status" value="1"/>
</dbReference>
<reference evidence="2 3" key="1">
    <citation type="journal article" date="2017" name="BMC Genomics">
        <title>Comparative genomic and phylogenomic analyses of the Bifidobacteriaceae family.</title>
        <authorList>
            <person name="Lugli G.A."/>
            <person name="Milani C."/>
            <person name="Turroni F."/>
            <person name="Duranti S."/>
            <person name="Mancabelli L."/>
            <person name="Mangifesta M."/>
            <person name="Ferrario C."/>
            <person name="Modesto M."/>
            <person name="Mattarelli P."/>
            <person name="Jiri K."/>
            <person name="van Sinderen D."/>
            <person name="Ventura M."/>
        </authorList>
    </citation>
    <scope>NUCLEOTIDE SEQUENCE [LARGE SCALE GENOMIC DNA]</scope>
    <source>
        <strain evidence="2 3">DSM 100196</strain>
    </source>
</reference>
<dbReference type="EMBL" id="MWWW01000016">
    <property type="protein sequence ID" value="OZG58996.1"/>
    <property type="molecule type" value="Genomic_DNA"/>
</dbReference>
<keyword evidence="1" id="KW-1133">Transmembrane helix</keyword>
<evidence type="ECO:0000313" key="3">
    <source>
        <dbReference type="Proteomes" id="UP000216871"/>
    </source>
</evidence>
<name>A0A261FJH2_9BIFI</name>
<protein>
    <submittedName>
        <fullName evidence="2">Pilus assembly protein TadE</fullName>
    </submittedName>
</protein>
<comment type="caution">
    <text evidence="2">The sequence shown here is derived from an EMBL/GenBank/DDBJ whole genome shotgun (WGS) entry which is preliminary data.</text>
</comment>
<evidence type="ECO:0000313" key="2">
    <source>
        <dbReference type="EMBL" id="OZG58996.1"/>
    </source>
</evidence>
<keyword evidence="1" id="KW-0472">Membrane</keyword>
<dbReference type="InterPro" id="IPR021202">
    <property type="entry name" value="Rv3654c-like"/>
</dbReference>
<feature type="transmembrane region" description="Helical" evidence="1">
    <location>
        <begin position="15"/>
        <end position="39"/>
    </location>
</feature>
<proteinExistence type="predicted"/>
<sequence>MMRRLDSLEEGSGTMAGVIVVLMAGVALAVVASVSNLLICQQQARALADLTAFSAAYAAWHGNAADPCALALDTAMANDAMLADCVTEEDDVWVAVAVATKVPIAPSVEYRARAGPVDCREGEV</sequence>
<dbReference type="Proteomes" id="UP000216871">
    <property type="component" value="Unassembled WGS sequence"/>
</dbReference>
<accession>A0A261FJH2</accession>
<organism evidence="2 3">
    <name type="scientific">Bifidobacterium myosotis</name>
    <dbReference type="NCBI Taxonomy" id="1630166"/>
    <lineage>
        <taxon>Bacteria</taxon>
        <taxon>Bacillati</taxon>
        <taxon>Actinomycetota</taxon>
        <taxon>Actinomycetes</taxon>
        <taxon>Bifidobacteriales</taxon>
        <taxon>Bifidobacteriaceae</taxon>
        <taxon>Bifidobacterium</taxon>
    </lineage>
</organism>
<evidence type="ECO:0000256" key="1">
    <source>
        <dbReference type="SAM" id="Phobius"/>
    </source>
</evidence>